<dbReference type="InterPro" id="IPR036388">
    <property type="entry name" value="WH-like_DNA-bd_sf"/>
</dbReference>
<gene>
    <name evidence="6" type="ORF">SAMN05216600_109193</name>
</gene>
<dbReference type="PANTHER" id="PTHR30537">
    <property type="entry name" value="HTH-TYPE TRANSCRIPTIONAL REGULATOR"/>
    <property type="match status" value="1"/>
</dbReference>
<dbReference type="RefSeq" id="WP_069517164.1">
    <property type="nucleotide sequence ID" value="NZ_FOFP01000009.1"/>
</dbReference>
<dbReference type="Proteomes" id="UP000198512">
    <property type="component" value="Unassembled WGS sequence"/>
</dbReference>
<dbReference type="InterPro" id="IPR000847">
    <property type="entry name" value="LysR_HTH_N"/>
</dbReference>
<feature type="domain" description="HTH lysR-type" evidence="5">
    <location>
        <begin position="12"/>
        <end position="64"/>
    </location>
</feature>
<accession>A0ABY1BG46</accession>
<evidence type="ECO:0000313" key="7">
    <source>
        <dbReference type="Proteomes" id="UP000198512"/>
    </source>
</evidence>
<evidence type="ECO:0000256" key="4">
    <source>
        <dbReference type="ARBA" id="ARBA00023163"/>
    </source>
</evidence>
<dbReference type="GO" id="GO:0003677">
    <property type="term" value="F:DNA binding"/>
    <property type="evidence" value="ECO:0007669"/>
    <property type="project" value="UniProtKB-KW"/>
</dbReference>
<keyword evidence="7" id="KW-1185">Reference proteome</keyword>
<dbReference type="Pfam" id="PF00126">
    <property type="entry name" value="HTH_1"/>
    <property type="match status" value="1"/>
</dbReference>
<dbReference type="SUPFAM" id="SSF53850">
    <property type="entry name" value="Periplasmic binding protein-like II"/>
    <property type="match status" value="1"/>
</dbReference>
<dbReference type="Pfam" id="PF03466">
    <property type="entry name" value="LysR_substrate"/>
    <property type="match status" value="1"/>
</dbReference>
<evidence type="ECO:0000256" key="2">
    <source>
        <dbReference type="ARBA" id="ARBA00023015"/>
    </source>
</evidence>
<dbReference type="InterPro" id="IPR036390">
    <property type="entry name" value="WH_DNA-bd_sf"/>
</dbReference>
<organism evidence="6 7">
    <name type="scientific">Pseudomonas cuatrocienegasensis</name>
    <dbReference type="NCBI Taxonomy" id="543360"/>
    <lineage>
        <taxon>Bacteria</taxon>
        <taxon>Pseudomonadati</taxon>
        <taxon>Pseudomonadota</taxon>
        <taxon>Gammaproteobacteria</taxon>
        <taxon>Pseudomonadales</taxon>
        <taxon>Pseudomonadaceae</taxon>
        <taxon>Pseudomonas</taxon>
    </lineage>
</organism>
<dbReference type="EMBL" id="FOFP01000009">
    <property type="protein sequence ID" value="SEQ77145.1"/>
    <property type="molecule type" value="Genomic_DNA"/>
</dbReference>
<dbReference type="InterPro" id="IPR005119">
    <property type="entry name" value="LysR_subst-bd"/>
</dbReference>
<evidence type="ECO:0000256" key="3">
    <source>
        <dbReference type="ARBA" id="ARBA00023125"/>
    </source>
</evidence>
<proteinExistence type="inferred from homology"/>
<evidence type="ECO:0000256" key="1">
    <source>
        <dbReference type="ARBA" id="ARBA00009437"/>
    </source>
</evidence>
<keyword evidence="4" id="KW-0804">Transcription</keyword>
<dbReference type="PROSITE" id="PS50931">
    <property type="entry name" value="HTH_LYSR"/>
    <property type="match status" value="1"/>
</dbReference>
<reference evidence="6 7" key="1">
    <citation type="submission" date="2016-10" db="EMBL/GenBank/DDBJ databases">
        <authorList>
            <person name="Varghese N."/>
            <person name="Submissions S."/>
        </authorList>
    </citation>
    <scope>NUCLEOTIDE SEQUENCE [LARGE SCALE GENOMIC DNA]</scope>
    <source>
        <strain evidence="6 7">CIP 109853</strain>
    </source>
</reference>
<sequence length="304" mass="33370">MSRQNINRAFEMEVFVTVVATEGFTAAAEPLGMTASAISKLISRLEMRLGAKLLHRTTRKLQLTPEGSAFHDRCLRILDDIGCAEHEVAQAQAPRGRIRVNSQVALGVHYLLPLLPEFLQRYPDVQLDVVLSDTVVDLLDDRSDVAIRTGPLPDSCLSQRHLGASGVAVVASPEYLQHAGLPIHPDDLRRHQCLGLSYARHIDAWPFTDRHGERVAISPSGQLRLGDGESLRKMALAGLGVARLARYHVAADLAAGRLVCVLQDWNPGDIEDIHALFVGPGRHVPARVRVLLDFLAERVAKELP</sequence>
<dbReference type="SUPFAM" id="SSF46785">
    <property type="entry name" value="Winged helix' DNA-binding domain"/>
    <property type="match status" value="1"/>
</dbReference>
<dbReference type="Gene3D" id="3.40.190.290">
    <property type="match status" value="1"/>
</dbReference>
<dbReference type="InterPro" id="IPR058163">
    <property type="entry name" value="LysR-type_TF_proteobact-type"/>
</dbReference>
<evidence type="ECO:0000259" key="5">
    <source>
        <dbReference type="PROSITE" id="PS50931"/>
    </source>
</evidence>
<keyword evidence="3 6" id="KW-0238">DNA-binding</keyword>
<comment type="caution">
    <text evidence="6">The sequence shown here is derived from an EMBL/GenBank/DDBJ whole genome shotgun (WGS) entry which is preliminary data.</text>
</comment>
<protein>
    <submittedName>
        <fullName evidence="6">DNA-binding transcriptional regulator, LysR family</fullName>
    </submittedName>
</protein>
<evidence type="ECO:0000313" key="6">
    <source>
        <dbReference type="EMBL" id="SEQ77145.1"/>
    </source>
</evidence>
<name>A0ABY1BG46_9PSED</name>
<keyword evidence="2" id="KW-0805">Transcription regulation</keyword>
<dbReference type="Gene3D" id="1.10.10.10">
    <property type="entry name" value="Winged helix-like DNA-binding domain superfamily/Winged helix DNA-binding domain"/>
    <property type="match status" value="1"/>
</dbReference>
<dbReference type="PANTHER" id="PTHR30537:SF71">
    <property type="entry name" value="TRANSCRIPTIONAL REGULATORY PROTEIN"/>
    <property type="match status" value="1"/>
</dbReference>
<comment type="similarity">
    <text evidence="1">Belongs to the LysR transcriptional regulatory family.</text>
</comment>